<reference evidence="2 3" key="1">
    <citation type="submission" date="2023-07" db="EMBL/GenBank/DDBJ databases">
        <title>Genomic Encyclopedia of Type Strains, Phase IV (KMG-IV): sequencing the most valuable type-strain genomes for metagenomic binning, comparative biology and taxonomic classification.</title>
        <authorList>
            <person name="Goeker M."/>
        </authorList>
    </citation>
    <scope>NUCLEOTIDE SEQUENCE [LARGE SCALE GENOMIC DNA]</scope>
    <source>
        <strain evidence="2 3">DSM 19562</strain>
    </source>
</reference>
<organism evidence="2 3">
    <name type="scientific">Methylobacterium persicinum</name>
    <dbReference type="NCBI Taxonomy" id="374426"/>
    <lineage>
        <taxon>Bacteria</taxon>
        <taxon>Pseudomonadati</taxon>
        <taxon>Pseudomonadota</taxon>
        <taxon>Alphaproteobacteria</taxon>
        <taxon>Hyphomicrobiales</taxon>
        <taxon>Methylobacteriaceae</taxon>
        <taxon>Methylobacterium</taxon>
    </lineage>
</organism>
<name>A0ABU0HSJ1_9HYPH</name>
<keyword evidence="3" id="KW-1185">Reference proteome</keyword>
<accession>A0ABU0HSJ1</accession>
<comment type="caution">
    <text evidence="2">The sequence shown here is derived from an EMBL/GenBank/DDBJ whole genome shotgun (WGS) entry which is preliminary data.</text>
</comment>
<dbReference type="EMBL" id="JAUSVV010000024">
    <property type="protein sequence ID" value="MDQ0445281.1"/>
    <property type="molecule type" value="Genomic_DNA"/>
</dbReference>
<evidence type="ECO:0000313" key="2">
    <source>
        <dbReference type="EMBL" id="MDQ0445281.1"/>
    </source>
</evidence>
<proteinExistence type="predicted"/>
<keyword evidence="1" id="KW-0732">Signal</keyword>
<evidence type="ECO:0000256" key="1">
    <source>
        <dbReference type="SAM" id="SignalP"/>
    </source>
</evidence>
<protein>
    <submittedName>
        <fullName evidence="2">Uncharacterized protein</fullName>
    </submittedName>
</protein>
<sequence>MFRVRRRSVRFCLLVLALMAGFALLHGVQAAHMKTVTVSAPMGMSAPAAMPDGCEGCDGCAKDPGERSCPLICCGFVAVVPSAAAPQVITVALAYAVEDVRGVGLSGHPDPFPPKFLVRA</sequence>
<evidence type="ECO:0000313" key="3">
    <source>
        <dbReference type="Proteomes" id="UP001236369"/>
    </source>
</evidence>
<dbReference type="Proteomes" id="UP001236369">
    <property type="component" value="Unassembled WGS sequence"/>
</dbReference>
<gene>
    <name evidence="2" type="ORF">QO016_004810</name>
</gene>
<feature type="chain" id="PRO_5046628130" evidence="1">
    <location>
        <begin position="31"/>
        <end position="120"/>
    </location>
</feature>
<feature type="signal peptide" evidence="1">
    <location>
        <begin position="1"/>
        <end position="30"/>
    </location>
</feature>